<evidence type="ECO:0000313" key="2">
    <source>
        <dbReference type="EMBL" id="QBF46256.1"/>
    </source>
</evidence>
<feature type="transmembrane region" description="Helical" evidence="1">
    <location>
        <begin position="39"/>
        <end position="57"/>
    </location>
</feature>
<protein>
    <submittedName>
        <fullName evidence="2">Uncharacterized protein</fullName>
    </submittedName>
</protein>
<dbReference type="AlphaFoldDB" id="A0A4P6MTN5"/>
<keyword evidence="3" id="KW-1185">Reference proteome</keyword>
<sequence>MNDGLRTTLGAIGAGCLVAAVVGGDVKVAGSELPVINDLWIRLLLAGLGLVLLWMAMSRSRRPRMRTWLLTAPTTTIAAPGQKAKSFGGGITEIEAASYRKSDDGRTYLFFDRDGAPTRQIPAHSVREVQRKHG</sequence>
<name>A0A4P6MTN5_9MICO</name>
<keyword evidence="1" id="KW-0812">Transmembrane</keyword>
<reference evidence="2 3" key="1">
    <citation type="submission" date="2019-02" db="EMBL/GenBank/DDBJ databases">
        <title>Genomic data mining of an Antarctic deep-sea actinobacterium, Janibacterlimosus P3-3-X1.</title>
        <authorList>
            <person name="Liao L."/>
            <person name="Chen B."/>
        </authorList>
    </citation>
    <scope>NUCLEOTIDE SEQUENCE [LARGE SCALE GENOMIC DNA]</scope>
    <source>
        <strain evidence="2 3">P3-3-X1</strain>
    </source>
</reference>
<keyword evidence="1" id="KW-0472">Membrane</keyword>
<gene>
    <name evidence="2" type="ORF">EXU32_08320</name>
</gene>
<keyword evidence="1" id="KW-1133">Transmembrane helix</keyword>
<evidence type="ECO:0000313" key="3">
    <source>
        <dbReference type="Proteomes" id="UP000290408"/>
    </source>
</evidence>
<dbReference type="Proteomes" id="UP000290408">
    <property type="component" value="Chromosome"/>
</dbReference>
<dbReference type="KEGG" id="jli:EXU32_08320"/>
<organism evidence="2 3">
    <name type="scientific">Janibacter limosus</name>
    <dbReference type="NCBI Taxonomy" id="53458"/>
    <lineage>
        <taxon>Bacteria</taxon>
        <taxon>Bacillati</taxon>
        <taxon>Actinomycetota</taxon>
        <taxon>Actinomycetes</taxon>
        <taxon>Micrococcales</taxon>
        <taxon>Intrasporangiaceae</taxon>
        <taxon>Janibacter</taxon>
    </lineage>
</organism>
<accession>A0A4P6MTN5</accession>
<proteinExistence type="predicted"/>
<dbReference type="EMBL" id="CP036164">
    <property type="protein sequence ID" value="QBF46256.1"/>
    <property type="molecule type" value="Genomic_DNA"/>
</dbReference>
<evidence type="ECO:0000256" key="1">
    <source>
        <dbReference type="SAM" id="Phobius"/>
    </source>
</evidence>
<dbReference type="OrthoDB" id="10016171at2"/>
<dbReference type="RefSeq" id="WP_130629480.1">
    <property type="nucleotide sequence ID" value="NZ_CP036164.1"/>
</dbReference>